<sequence>MHTQTHLDYLRTRSLVDCDTLDVSIGEDLGPFVDCMSNQAIAFFEIQKPENKDLIVECTTLASSLTTREKFNDVSAAELMVEIIMVKLSLRLLPYITGSIHIQTNPNYSNSCDSTTSNARRILSLVSELSPSTPVNKVFIKIPATHAGLRACAVLENEGIRTMATTLFTVCQAAAAGSAGCTYIAPYVNALKVHFTPGFEDNTKVKGLKLCVVAQKYYRENGFSTQVLPASLTSVAEILQLAGAQHITVPPTLLKALAAEPYNPATFVNTSLFDVLVDVSIPSPSDFAGLLDEDETAFNALLEAEDDGKMQQAIDIFTKMQQGLMDLAVEHLQAVE</sequence>
<dbReference type="InterPro" id="IPR001585">
    <property type="entry name" value="TAL/FSA"/>
</dbReference>
<dbReference type="PANTHER" id="PTHR10683">
    <property type="entry name" value="TRANSALDOLASE"/>
    <property type="match status" value="1"/>
</dbReference>
<keyword evidence="1" id="KW-0704">Schiff base</keyword>
<dbReference type="Gene3D" id="3.20.20.70">
    <property type="entry name" value="Aldolase class I"/>
    <property type="match status" value="1"/>
</dbReference>
<evidence type="ECO:0000313" key="2">
    <source>
        <dbReference type="EMBL" id="KAL0637318.1"/>
    </source>
</evidence>
<evidence type="ECO:0000256" key="1">
    <source>
        <dbReference type="ARBA" id="ARBA00023270"/>
    </source>
</evidence>
<dbReference type="Proteomes" id="UP001447188">
    <property type="component" value="Unassembled WGS sequence"/>
</dbReference>
<protein>
    <recommendedName>
        <fullName evidence="4">Transaldolase</fullName>
    </recommendedName>
</protein>
<evidence type="ECO:0000313" key="3">
    <source>
        <dbReference type="Proteomes" id="UP001447188"/>
    </source>
</evidence>
<comment type="caution">
    <text evidence="2">The sequence shown here is derived from an EMBL/GenBank/DDBJ whole genome shotgun (WGS) entry which is preliminary data.</text>
</comment>
<name>A0ABR3GN12_9PEZI</name>
<dbReference type="PANTHER" id="PTHR10683:SF34">
    <property type="entry name" value="TRANSALDOLASE"/>
    <property type="match status" value="1"/>
</dbReference>
<dbReference type="EMBL" id="JBBBZM010000036">
    <property type="protein sequence ID" value="KAL0637318.1"/>
    <property type="molecule type" value="Genomic_DNA"/>
</dbReference>
<accession>A0ABR3GN12</accession>
<dbReference type="InterPro" id="IPR013785">
    <property type="entry name" value="Aldolase_TIM"/>
</dbReference>
<proteinExistence type="predicted"/>
<evidence type="ECO:0008006" key="4">
    <source>
        <dbReference type="Google" id="ProtNLM"/>
    </source>
</evidence>
<organism evidence="2 3">
    <name type="scientific">Discina gigas</name>
    <dbReference type="NCBI Taxonomy" id="1032678"/>
    <lineage>
        <taxon>Eukaryota</taxon>
        <taxon>Fungi</taxon>
        <taxon>Dikarya</taxon>
        <taxon>Ascomycota</taxon>
        <taxon>Pezizomycotina</taxon>
        <taxon>Pezizomycetes</taxon>
        <taxon>Pezizales</taxon>
        <taxon>Discinaceae</taxon>
        <taxon>Discina</taxon>
    </lineage>
</organism>
<reference evidence="2 3" key="1">
    <citation type="submission" date="2024-02" db="EMBL/GenBank/DDBJ databases">
        <title>Discinaceae phylogenomics.</title>
        <authorList>
            <person name="Dirks A.C."/>
            <person name="James T.Y."/>
        </authorList>
    </citation>
    <scope>NUCLEOTIDE SEQUENCE [LARGE SCALE GENOMIC DNA]</scope>
    <source>
        <strain evidence="2 3">ACD0624</strain>
    </source>
</reference>
<gene>
    <name evidence="2" type="ORF">Q9L58_003651</name>
</gene>
<keyword evidence="3" id="KW-1185">Reference proteome</keyword>
<dbReference type="SUPFAM" id="SSF51569">
    <property type="entry name" value="Aldolase"/>
    <property type="match status" value="1"/>
</dbReference>
<dbReference type="Pfam" id="PF00923">
    <property type="entry name" value="TAL_FSA"/>
    <property type="match status" value="1"/>
</dbReference>